<protein>
    <submittedName>
        <fullName evidence="2">Solute:sodium symporter family protein</fullName>
    </submittedName>
</protein>
<feature type="transmembrane region" description="Helical" evidence="1">
    <location>
        <begin position="752"/>
        <end position="775"/>
    </location>
</feature>
<keyword evidence="1" id="KW-1133">Transmembrane helix</keyword>
<keyword evidence="1" id="KW-0812">Transmembrane</keyword>
<proteinExistence type="predicted"/>
<feature type="transmembrane region" description="Helical" evidence="1">
    <location>
        <begin position="223"/>
        <end position="247"/>
    </location>
</feature>
<feature type="transmembrane region" description="Helical" evidence="1">
    <location>
        <begin position="692"/>
        <end position="713"/>
    </location>
</feature>
<feature type="transmembrane region" description="Helical" evidence="1">
    <location>
        <begin position="126"/>
        <end position="148"/>
    </location>
</feature>
<dbReference type="Proteomes" id="UP000095192">
    <property type="component" value="Unassembled WGS sequence"/>
</dbReference>
<comment type="caution">
    <text evidence="2">The sequence shown here is derived from an EMBL/GenBank/DDBJ whole genome shotgun (WGS) entry which is preliminary data.</text>
</comment>
<sequence length="827" mass="86268">MNGHPAAEAVLPLGWGVALLLGAEFVALVAVCVFVCLHKETESQGRVLSRLLDVDYRGNSSLWRLAFSFFSCSVGSWVLFLPPALGRFGRLHHVSLSAAALLSMVLSSAGEAAFVAAAAKLLCPSLPAALVAGSVQVVPFVPSLVLAVSWSDSLVILFLISNFLTSAVLPPVLLGLWKGTTAVAAAAGIVCGVATIPICGLIYTGTPAAMLSWFIVPWGVTSGATAVTFLAVPVVATFTTIFLSLAFPCRTQKRVETPPVAAAAPAGVAEANAGARLHVETRGILQSKGPFMGPQKQRGRTLQRWMHQERQGVQLKEEVRSCSSVAEEDATGIGSSTPDVHVLCVPQHMPVAVRSSCDFPRGSYVRLPCDLGQSAWRCIALLKKDFADVARHVHVWLLRRSTRTDKYIRGSNSAPRRRTCSSSTITTTGDFFYRTHNQVCFDSDSLRRSNKHRSASEEAALAVGTQQGGKEGTGSSVTMTASLLLGVGLSCCGACCSATGQILLRLTFILRKAASDTAEEAAVGAAQASTAPPSRSAASALPRSNCLRMQEAAALLMVSVLSPAFTIRCTDTAATEYRTVDEDQSSSSRTAAESDCRAVVTPAESLLQEDGLLQHTQTSQQERLQPHPVLGVLALPFAAGSCGGTNQLLIKILQIWVSGMRAACSTPTDAAVHSSTNLLPCWLQPAALEARWGLCVVVVLLATIAVVELLFLMKALQLLPASAAAPIAHAASATAAAAGGCLLLQDTPRQPFMWVAGLLLLLFSLSLMAGGIAIYSAICSCAVACCGAAAALITAAAAAAAAGVVLPGWNALVHPPSSTNSAVSLVG</sequence>
<feature type="transmembrane region" description="Helical" evidence="1">
    <location>
        <begin position="154"/>
        <end position="176"/>
    </location>
</feature>
<name>A0A1D3CRP1_9EIME</name>
<keyword evidence="1" id="KW-0472">Membrane</keyword>
<organism evidence="2 3">
    <name type="scientific">Cyclospora cayetanensis</name>
    <dbReference type="NCBI Taxonomy" id="88456"/>
    <lineage>
        <taxon>Eukaryota</taxon>
        <taxon>Sar</taxon>
        <taxon>Alveolata</taxon>
        <taxon>Apicomplexa</taxon>
        <taxon>Conoidasida</taxon>
        <taxon>Coccidia</taxon>
        <taxon>Eucoccidiorida</taxon>
        <taxon>Eimeriorina</taxon>
        <taxon>Eimeriidae</taxon>
        <taxon>Cyclospora</taxon>
    </lineage>
</organism>
<gene>
    <name evidence="2" type="ORF">cyc_07453</name>
</gene>
<accession>A0A1D3CRP1</accession>
<keyword evidence="3" id="KW-1185">Reference proteome</keyword>
<feature type="transmembrane region" description="Helical" evidence="1">
    <location>
        <begin position="65"/>
        <end position="85"/>
    </location>
</feature>
<dbReference type="AlphaFoldDB" id="A0A1D3CRP1"/>
<dbReference type="InParanoid" id="A0A1D3CRP1"/>
<feature type="transmembrane region" description="Helical" evidence="1">
    <location>
        <begin position="12"/>
        <end position="37"/>
    </location>
</feature>
<evidence type="ECO:0000256" key="1">
    <source>
        <dbReference type="SAM" id="Phobius"/>
    </source>
</evidence>
<feature type="transmembrane region" description="Helical" evidence="1">
    <location>
        <begin position="782"/>
        <end position="806"/>
    </location>
</feature>
<evidence type="ECO:0000313" key="3">
    <source>
        <dbReference type="Proteomes" id="UP000095192"/>
    </source>
</evidence>
<dbReference type="EMBL" id="JROU02002217">
    <property type="protein sequence ID" value="OEH73876.1"/>
    <property type="molecule type" value="Genomic_DNA"/>
</dbReference>
<feature type="transmembrane region" description="Helical" evidence="1">
    <location>
        <begin position="97"/>
        <end position="119"/>
    </location>
</feature>
<reference evidence="2 3" key="1">
    <citation type="journal article" date="2016" name="BMC Genomics">
        <title>Comparative genomics reveals Cyclospora cayetanensis possesses coccidia-like metabolism and invasion components but unique surface antigens.</title>
        <authorList>
            <person name="Liu S."/>
            <person name="Wang L."/>
            <person name="Zheng H."/>
            <person name="Xu Z."/>
            <person name="Roellig D.M."/>
            <person name="Li N."/>
            <person name="Frace M.A."/>
            <person name="Tang K."/>
            <person name="Arrowood M.J."/>
            <person name="Moss D.M."/>
            <person name="Zhang L."/>
            <person name="Feng Y."/>
            <person name="Xiao L."/>
        </authorList>
    </citation>
    <scope>NUCLEOTIDE SEQUENCE [LARGE SCALE GENOMIC DNA]</scope>
    <source>
        <strain evidence="2 3">CHN_HEN01</strain>
    </source>
</reference>
<feature type="transmembrane region" description="Helical" evidence="1">
    <location>
        <begin position="183"/>
        <end position="203"/>
    </location>
</feature>
<evidence type="ECO:0000313" key="2">
    <source>
        <dbReference type="EMBL" id="OEH73876.1"/>
    </source>
</evidence>
<dbReference type="VEuPathDB" id="ToxoDB:cyc_07453"/>